<dbReference type="InterPro" id="IPR001138">
    <property type="entry name" value="Zn2Cys6_DnaBD"/>
</dbReference>
<dbReference type="CDD" id="cd00067">
    <property type="entry name" value="GAL4"/>
    <property type="match status" value="1"/>
</dbReference>
<dbReference type="GO" id="GO:0005634">
    <property type="term" value="C:nucleus"/>
    <property type="evidence" value="ECO:0007669"/>
    <property type="project" value="UniProtKB-SubCell"/>
</dbReference>
<feature type="region of interest" description="Disordered" evidence="6">
    <location>
        <begin position="1"/>
        <end position="24"/>
    </location>
</feature>
<keyword evidence="3" id="KW-0238">DNA-binding</keyword>
<keyword evidence="4" id="KW-0804">Transcription</keyword>
<protein>
    <submittedName>
        <fullName evidence="8">Fungal-specific transcription factor domain-containing protein</fullName>
    </submittedName>
</protein>
<feature type="compositionally biased region" description="Polar residues" evidence="6">
    <location>
        <begin position="1"/>
        <end position="13"/>
    </location>
</feature>
<dbReference type="GO" id="GO:0008270">
    <property type="term" value="F:zinc ion binding"/>
    <property type="evidence" value="ECO:0007669"/>
    <property type="project" value="InterPro"/>
</dbReference>
<dbReference type="EMBL" id="MU404363">
    <property type="protein sequence ID" value="KAI1608351.1"/>
    <property type="molecule type" value="Genomic_DNA"/>
</dbReference>
<dbReference type="AlphaFoldDB" id="A0AAN6DL85"/>
<comment type="caution">
    <text evidence="8">The sequence shown here is derived from an EMBL/GenBank/DDBJ whole genome shotgun (WGS) entry which is preliminary data.</text>
</comment>
<dbReference type="PANTHER" id="PTHR37534:SF11">
    <property type="entry name" value="ZN(II)2CYS6 TRANSCRIPTION FACTOR (EUROFUNG)"/>
    <property type="match status" value="1"/>
</dbReference>
<evidence type="ECO:0000256" key="3">
    <source>
        <dbReference type="ARBA" id="ARBA00023125"/>
    </source>
</evidence>
<dbReference type="GO" id="GO:0000981">
    <property type="term" value="F:DNA-binding transcription factor activity, RNA polymerase II-specific"/>
    <property type="evidence" value="ECO:0007669"/>
    <property type="project" value="InterPro"/>
</dbReference>
<keyword evidence="9" id="KW-1185">Reference proteome</keyword>
<dbReference type="Pfam" id="PF11951">
    <property type="entry name" value="Fungal_trans_2"/>
    <property type="match status" value="1"/>
</dbReference>
<name>A0AAN6DL85_9EURO</name>
<dbReference type="GO" id="GO:0000976">
    <property type="term" value="F:transcription cis-regulatory region binding"/>
    <property type="evidence" value="ECO:0007669"/>
    <property type="project" value="TreeGrafter"/>
</dbReference>
<evidence type="ECO:0000313" key="9">
    <source>
        <dbReference type="Proteomes" id="UP001203852"/>
    </source>
</evidence>
<feature type="region of interest" description="Disordered" evidence="6">
    <location>
        <begin position="73"/>
        <end position="111"/>
    </location>
</feature>
<keyword evidence="2" id="KW-0805">Transcription regulation</keyword>
<dbReference type="GO" id="GO:0045944">
    <property type="term" value="P:positive regulation of transcription by RNA polymerase II"/>
    <property type="evidence" value="ECO:0007669"/>
    <property type="project" value="TreeGrafter"/>
</dbReference>
<gene>
    <name evidence="8" type="ORF">EDD36DRAFT_96258</name>
</gene>
<comment type="subcellular location">
    <subcellularLocation>
        <location evidence="1">Nucleus</location>
    </subcellularLocation>
</comment>
<dbReference type="SUPFAM" id="SSF57701">
    <property type="entry name" value="Zn2/Cys6 DNA-binding domain"/>
    <property type="match status" value="1"/>
</dbReference>
<dbReference type="Pfam" id="PF00172">
    <property type="entry name" value="Zn_clus"/>
    <property type="match status" value="1"/>
</dbReference>
<dbReference type="PANTHER" id="PTHR37534">
    <property type="entry name" value="TRANSCRIPTIONAL ACTIVATOR PROTEIN UGA3"/>
    <property type="match status" value="1"/>
</dbReference>
<evidence type="ECO:0000256" key="5">
    <source>
        <dbReference type="ARBA" id="ARBA00023242"/>
    </source>
</evidence>
<dbReference type="Gene3D" id="4.10.240.10">
    <property type="entry name" value="Zn(2)-C6 fungal-type DNA-binding domain"/>
    <property type="match status" value="1"/>
</dbReference>
<evidence type="ECO:0000313" key="8">
    <source>
        <dbReference type="EMBL" id="KAI1608351.1"/>
    </source>
</evidence>
<keyword evidence="5" id="KW-0539">Nucleus</keyword>
<evidence type="ECO:0000256" key="2">
    <source>
        <dbReference type="ARBA" id="ARBA00023015"/>
    </source>
</evidence>
<evidence type="ECO:0000256" key="6">
    <source>
        <dbReference type="SAM" id="MobiDB-lite"/>
    </source>
</evidence>
<reference evidence="8" key="1">
    <citation type="journal article" date="2022" name="bioRxiv">
        <title>Deciphering the potential niche of two novel black yeast fungi from a biological soil crust based on their genomes, phenotypes, and melanin regulation.</title>
        <authorList>
            <consortium name="DOE Joint Genome Institute"/>
            <person name="Carr E.C."/>
            <person name="Barton Q."/>
            <person name="Grambo S."/>
            <person name="Sullivan M."/>
            <person name="Renfro C.M."/>
            <person name="Kuo A."/>
            <person name="Pangilinan J."/>
            <person name="Lipzen A."/>
            <person name="Keymanesh K."/>
            <person name="Savage E."/>
            <person name="Barry K."/>
            <person name="Grigoriev I.V."/>
            <person name="Riekhof W.R."/>
            <person name="Harris S.S."/>
        </authorList>
    </citation>
    <scope>NUCLEOTIDE SEQUENCE</scope>
    <source>
        <strain evidence="8">JF 03-4F</strain>
    </source>
</reference>
<dbReference type="Proteomes" id="UP001203852">
    <property type="component" value="Unassembled WGS sequence"/>
</dbReference>
<evidence type="ECO:0000259" key="7">
    <source>
        <dbReference type="PROSITE" id="PS50048"/>
    </source>
</evidence>
<dbReference type="PROSITE" id="PS00463">
    <property type="entry name" value="ZN2_CY6_FUNGAL_1"/>
    <property type="match status" value="1"/>
</dbReference>
<dbReference type="InterPro" id="IPR021858">
    <property type="entry name" value="Fun_TF"/>
</dbReference>
<feature type="domain" description="Zn(2)-C6 fungal-type" evidence="7">
    <location>
        <begin position="25"/>
        <end position="53"/>
    </location>
</feature>
<dbReference type="SMART" id="SM00066">
    <property type="entry name" value="GAL4"/>
    <property type="match status" value="1"/>
</dbReference>
<evidence type="ECO:0000256" key="1">
    <source>
        <dbReference type="ARBA" id="ARBA00004123"/>
    </source>
</evidence>
<dbReference type="InterPro" id="IPR036864">
    <property type="entry name" value="Zn2-C6_fun-type_DNA-bd_sf"/>
</dbReference>
<organism evidence="8 9">
    <name type="scientific">Exophiala viscosa</name>
    <dbReference type="NCBI Taxonomy" id="2486360"/>
    <lineage>
        <taxon>Eukaryota</taxon>
        <taxon>Fungi</taxon>
        <taxon>Dikarya</taxon>
        <taxon>Ascomycota</taxon>
        <taxon>Pezizomycotina</taxon>
        <taxon>Eurotiomycetes</taxon>
        <taxon>Chaetothyriomycetidae</taxon>
        <taxon>Chaetothyriales</taxon>
        <taxon>Herpotrichiellaceae</taxon>
        <taxon>Exophiala</taxon>
    </lineage>
</organism>
<accession>A0AAN6DL85</accession>
<evidence type="ECO:0000256" key="4">
    <source>
        <dbReference type="ARBA" id="ARBA00023163"/>
    </source>
</evidence>
<sequence length="808" mass="89853">MPHLSTFVSNTRVMSPAPTNDARPGCNACKSKRLKCGEERPNCLRCVRRGIPCPGYNTPLKWSTKHEMFGDRTKGWKDGRGRRKLKLTPPLADQRQHSEDARISATDQDSNDFSSLLDQAEDMHNSYFWPGTAETIYWPFDPSPRAEESDYSQHAGGYLDPQATGLYARNTQPVSGSNVAFSGELQVLDNNCTDLFVGSGQAAVVNVGDAAELTQTLDGTRGQARTGDLNLADYLTVQSLQAPDQQGFGDPVAAPPSSRLVSLLLIGDDEDARRSLALSKTLNDESSVLVEFYFKDTARLFSCYDGNLNPFRTNVSTLWASSPLIYHSLSSMAASSLDQDFPQFRAMGREHRKQALVLLEKEKTVNETSLLAMLMLGGTASWHDPRDIGTPFFNKLAKCLERMGENGQLKQNAKNFRFFQEAMMYWEMLLSFVVDSADLNRTGGSTLIDERSDDARQVPHPWTGVARETQYLVQEVGRLVRQQRKKAHLHRFTTQAHIRQMQKTLSHAGNLERQLLALSHSAPNEDNVVNPDDRETPLWHLLTLAEVYRRTGLVQLYRVFPDLLYGKAIFDGLQTILAHEGIACKNAGGSDDVSDVPPALANDWLCRYTIATLELLRTIPIESGTRDFQPFLLVALCSELRIESDTTQSLPVGKSPALADAQFRRDADVITPCIGQPTADSLAAVRARGLILSRLRSFLHVLPPRPIHVCIQIVKTSWEKMDEAAVQRAIRVRAAAGSQDVNSDLSDINTVESESVEVCEYCVLFLASLVPASRVKDMQTGLITSVLTSDSTDWLDVMMQHRWETTMA</sequence>
<proteinExistence type="predicted"/>
<dbReference type="PROSITE" id="PS50048">
    <property type="entry name" value="ZN2_CY6_FUNGAL_2"/>
    <property type="match status" value="1"/>
</dbReference>